<evidence type="ECO:0000256" key="5">
    <source>
        <dbReference type="PROSITE-ProRule" id="PRU00277"/>
    </source>
</evidence>
<keyword evidence="4 5" id="KW-0413">Isomerase</keyword>
<feature type="compositionally biased region" description="Polar residues" evidence="6">
    <location>
        <begin position="18"/>
        <end position="45"/>
    </location>
</feature>
<dbReference type="AlphaFoldDB" id="A0A8S0TBR7"/>
<evidence type="ECO:0000256" key="6">
    <source>
        <dbReference type="SAM" id="MobiDB-lite"/>
    </source>
</evidence>
<keyword evidence="3 5" id="KW-0697">Rotamase</keyword>
<dbReference type="Gramene" id="OE9A054327T4">
    <property type="protein sequence ID" value="OE9A054327C4"/>
    <property type="gene ID" value="OE9A054327"/>
</dbReference>
<sequence>MPIIQIDQAPKSAPNDIFITSNKGANRNPQQRTSTTKSDSSNPNSDAGDANHCRGPPPLPPPHNDKAFAHMGHQQYGLNLALPSECRVSAPPEIHYEGVLAETGEVFDATHEDNTIFTFELGQGSVIKAWDIALKTMKVGEVAKITCKPEYAIF</sequence>
<keyword evidence="9" id="KW-1185">Reference proteome</keyword>
<evidence type="ECO:0000256" key="1">
    <source>
        <dbReference type="ARBA" id="ARBA00000971"/>
    </source>
</evidence>
<evidence type="ECO:0000256" key="3">
    <source>
        <dbReference type="ARBA" id="ARBA00023110"/>
    </source>
</evidence>
<evidence type="ECO:0000256" key="2">
    <source>
        <dbReference type="ARBA" id="ARBA00013194"/>
    </source>
</evidence>
<reference evidence="8 9" key="1">
    <citation type="submission" date="2019-12" db="EMBL/GenBank/DDBJ databases">
        <authorList>
            <person name="Alioto T."/>
            <person name="Alioto T."/>
            <person name="Gomez Garrido J."/>
        </authorList>
    </citation>
    <scope>NUCLEOTIDE SEQUENCE [LARGE SCALE GENOMIC DNA]</scope>
</reference>
<comment type="caution">
    <text evidence="8">The sequence shown here is derived from an EMBL/GenBank/DDBJ whole genome shotgun (WGS) entry which is preliminary data.</text>
</comment>
<dbReference type="InterPro" id="IPR050689">
    <property type="entry name" value="FKBP-type_PPIase"/>
</dbReference>
<dbReference type="GO" id="GO:0003755">
    <property type="term" value="F:peptidyl-prolyl cis-trans isomerase activity"/>
    <property type="evidence" value="ECO:0007669"/>
    <property type="project" value="UniProtKB-KW"/>
</dbReference>
<feature type="region of interest" description="Disordered" evidence="6">
    <location>
        <begin position="1"/>
        <end position="67"/>
    </location>
</feature>
<dbReference type="SUPFAM" id="SSF54534">
    <property type="entry name" value="FKBP-like"/>
    <property type="match status" value="1"/>
</dbReference>
<evidence type="ECO:0000256" key="4">
    <source>
        <dbReference type="ARBA" id="ARBA00023235"/>
    </source>
</evidence>
<dbReference type="Pfam" id="PF00254">
    <property type="entry name" value="FKBP_C"/>
    <property type="match status" value="1"/>
</dbReference>
<dbReference type="OrthoDB" id="1902587at2759"/>
<protein>
    <recommendedName>
        <fullName evidence="2 5">peptidylprolyl isomerase</fullName>
        <ecNumber evidence="2 5">5.2.1.8</ecNumber>
    </recommendedName>
</protein>
<feature type="domain" description="PPIase FKBP-type" evidence="7">
    <location>
        <begin position="89"/>
        <end position="154"/>
    </location>
</feature>
<organism evidence="8 9">
    <name type="scientific">Olea europaea subsp. europaea</name>
    <dbReference type="NCBI Taxonomy" id="158383"/>
    <lineage>
        <taxon>Eukaryota</taxon>
        <taxon>Viridiplantae</taxon>
        <taxon>Streptophyta</taxon>
        <taxon>Embryophyta</taxon>
        <taxon>Tracheophyta</taxon>
        <taxon>Spermatophyta</taxon>
        <taxon>Magnoliopsida</taxon>
        <taxon>eudicotyledons</taxon>
        <taxon>Gunneridae</taxon>
        <taxon>Pentapetalae</taxon>
        <taxon>asterids</taxon>
        <taxon>lamiids</taxon>
        <taxon>Lamiales</taxon>
        <taxon>Oleaceae</taxon>
        <taxon>Oleeae</taxon>
        <taxon>Olea</taxon>
    </lineage>
</organism>
<evidence type="ECO:0000259" key="7">
    <source>
        <dbReference type="PROSITE" id="PS50059"/>
    </source>
</evidence>
<proteinExistence type="predicted"/>
<accession>A0A8S0TBR7</accession>
<dbReference type="GO" id="GO:0005737">
    <property type="term" value="C:cytoplasm"/>
    <property type="evidence" value="ECO:0007669"/>
    <property type="project" value="TreeGrafter"/>
</dbReference>
<dbReference type="PANTHER" id="PTHR10516">
    <property type="entry name" value="PEPTIDYL-PROLYL CIS-TRANS ISOMERASE"/>
    <property type="match status" value="1"/>
</dbReference>
<name>A0A8S0TBR7_OLEEU</name>
<dbReference type="PROSITE" id="PS50059">
    <property type="entry name" value="FKBP_PPIASE"/>
    <property type="match status" value="1"/>
</dbReference>
<dbReference type="InterPro" id="IPR001179">
    <property type="entry name" value="PPIase_FKBP_dom"/>
</dbReference>
<dbReference type="Proteomes" id="UP000594638">
    <property type="component" value="Unassembled WGS sequence"/>
</dbReference>
<dbReference type="EC" id="5.2.1.8" evidence="2 5"/>
<evidence type="ECO:0000313" key="8">
    <source>
        <dbReference type="EMBL" id="CAA3002504.1"/>
    </source>
</evidence>
<dbReference type="Gene3D" id="3.10.50.40">
    <property type="match status" value="1"/>
</dbReference>
<dbReference type="PANTHER" id="PTHR10516:SF412">
    <property type="entry name" value="PEPTIDYL-PROLYL CIS-TRANS ISOMERASE FKBP20-1"/>
    <property type="match status" value="1"/>
</dbReference>
<evidence type="ECO:0000313" key="9">
    <source>
        <dbReference type="Proteomes" id="UP000594638"/>
    </source>
</evidence>
<gene>
    <name evidence="8" type="ORF">OLEA9_A054327</name>
</gene>
<dbReference type="InterPro" id="IPR046357">
    <property type="entry name" value="PPIase_dom_sf"/>
</dbReference>
<comment type="catalytic activity">
    <reaction evidence="1 5">
        <text>[protein]-peptidylproline (omega=180) = [protein]-peptidylproline (omega=0)</text>
        <dbReference type="Rhea" id="RHEA:16237"/>
        <dbReference type="Rhea" id="RHEA-COMP:10747"/>
        <dbReference type="Rhea" id="RHEA-COMP:10748"/>
        <dbReference type="ChEBI" id="CHEBI:83833"/>
        <dbReference type="ChEBI" id="CHEBI:83834"/>
        <dbReference type="EC" id="5.2.1.8"/>
    </reaction>
</comment>
<dbReference type="Gramene" id="OE9A054327T1">
    <property type="protein sequence ID" value="OE9A054327C1"/>
    <property type="gene ID" value="OE9A054327"/>
</dbReference>
<dbReference type="EMBL" id="CACTIH010005844">
    <property type="protein sequence ID" value="CAA3002504.1"/>
    <property type="molecule type" value="Genomic_DNA"/>
</dbReference>